<accession>A0ABW1X3M9</accession>
<feature type="domain" description="Nudix hydrolase" evidence="3">
    <location>
        <begin position="6"/>
        <end position="132"/>
    </location>
</feature>
<dbReference type="PANTHER" id="PTHR43736:SF1">
    <property type="entry name" value="DIHYDRONEOPTERIN TRIPHOSPHATE DIPHOSPHATASE"/>
    <property type="match status" value="1"/>
</dbReference>
<comment type="similarity">
    <text evidence="1">Belongs to the Nudix hydrolase family.</text>
</comment>
<dbReference type="CDD" id="cd02883">
    <property type="entry name" value="NUDIX_Hydrolase"/>
    <property type="match status" value="1"/>
</dbReference>
<dbReference type="PRINTS" id="PR00502">
    <property type="entry name" value="NUDIXFAMILY"/>
</dbReference>
<protein>
    <submittedName>
        <fullName evidence="4">NUDIX hydrolase</fullName>
    </submittedName>
</protein>
<dbReference type="PROSITE" id="PS51462">
    <property type="entry name" value="NUDIX"/>
    <property type="match status" value="1"/>
</dbReference>
<proteinExistence type="inferred from homology"/>
<dbReference type="EMBL" id="JBHSUA010000022">
    <property type="protein sequence ID" value="MFC6397776.1"/>
    <property type="molecule type" value="Genomic_DNA"/>
</dbReference>
<dbReference type="Gene3D" id="3.90.79.10">
    <property type="entry name" value="Nucleoside Triphosphate Pyrophosphohydrolase"/>
    <property type="match status" value="1"/>
</dbReference>
<organism evidence="4 5">
    <name type="scientific">Luteococcus sanguinis</name>
    <dbReference type="NCBI Taxonomy" id="174038"/>
    <lineage>
        <taxon>Bacteria</taxon>
        <taxon>Bacillati</taxon>
        <taxon>Actinomycetota</taxon>
        <taxon>Actinomycetes</taxon>
        <taxon>Propionibacteriales</taxon>
        <taxon>Propionibacteriaceae</taxon>
        <taxon>Luteococcus</taxon>
    </lineage>
</organism>
<evidence type="ECO:0000259" key="3">
    <source>
        <dbReference type="PROSITE" id="PS51462"/>
    </source>
</evidence>
<evidence type="ECO:0000313" key="5">
    <source>
        <dbReference type="Proteomes" id="UP001596266"/>
    </source>
</evidence>
<evidence type="ECO:0000313" key="4">
    <source>
        <dbReference type="EMBL" id="MFC6397776.1"/>
    </source>
</evidence>
<sequence length="150" mass="16324">MTAPSQPTHIAVVALVNNGRMLLVHRHPSRENYPDCWDLPGGHVEPGESADSAARRECLEELAIQIDDANPFPMACSNPTLRKHAFLATNWVGTPVNAAPDEHDALGWITSDELPTLHLARHPHAAGHAHLVAGASVTVDGRRARRPRRP</sequence>
<comment type="caution">
    <text evidence="4">The sequence shown here is derived from an EMBL/GenBank/DDBJ whole genome shotgun (WGS) entry which is preliminary data.</text>
</comment>
<dbReference type="PANTHER" id="PTHR43736">
    <property type="entry name" value="ADP-RIBOSE PYROPHOSPHATASE"/>
    <property type="match status" value="1"/>
</dbReference>
<keyword evidence="2 4" id="KW-0378">Hydrolase</keyword>
<dbReference type="SUPFAM" id="SSF55811">
    <property type="entry name" value="Nudix"/>
    <property type="match status" value="1"/>
</dbReference>
<reference evidence="5" key="1">
    <citation type="journal article" date="2019" name="Int. J. Syst. Evol. Microbiol.">
        <title>The Global Catalogue of Microorganisms (GCM) 10K type strain sequencing project: providing services to taxonomists for standard genome sequencing and annotation.</title>
        <authorList>
            <consortium name="The Broad Institute Genomics Platform"/>
            <consortium name="The Broad Institute Genome Sequencing Center for Infectious Disease"/>
            <person name="Wu L."/>
            <person name="Ma J."/>
        </authorList>
    </citation>
    <scope>NUCLEOTIDE SEQUENCE [LARGE SCALE GENOMIC DNA]</scope>
    <source>
        <strain evidence="5">CGMCC 1.15277</strain>
    </source>
</reference>
<name>A0ABW1X3M9_9ACTN</name>
<dbReference type="InterPro" id="IPR000086">
    <property type="entry name" value="NUDIX_hydrolase_dom"/>
</dbReference>
<dbReference type="InterPro" id="IPR020476">
    <property type="entry name" value="Nudix_hydrolase"/>
</dbReference>
<gene>
    <name evidence="4" type="ORF">ACFP57_12400</name>
</gene>
<dbReference type="Proteomes" id="UP001596266">
    <property type="component" value="Unassembled WGS sequence"/>
</dbReference>
<dbReference type="InterPro" id="IPR015797">
    <property type="entry name" value="NUDIX_hydrolase-like_dom_sf"/>
</dbReference>
<dbReference type="GO" id="GO:0016787">
    <property type="term" value="F:hydrolase activity"/>
    <property type="evidence" value="ECO:0007669"/>
    <property type="project" value="UniProtKB-KW"/>
</dbReference>
<evidence type="ECO:0000256" key="1">
    <source>
        <dbReference type="ARBA" id="ARBA00005582"/>
    </source>
</evidence>
<dbReference type="Pfam" id="PF00293">
    <property type="entry name" value="NUDIX"/>
    <property type="match status" value="1"/>
</dbReference>
<evidence type="ECO:0000256" key="2">
    <source>
        <dbReference type="ARBA" id="ARBA00022801"/>
    </source>
</evidence>
<keyword evidence="5" id="KW-1185">Reference proteome</keyword>
<dbReference type="RefSeq" id="WP_343886706.1">
    <property type="nucleotide sequence ID" value="NZ_BAAAKI010000019.1"/>
</dbReference>